<name>A0A427APD3_ENSVE</name>
<sequence>MACSSSLSIFRALTRASFSNRCTLARLLQTSLKSFSEAPLSSDSTGPSGSSYDAAGFLSLEWERDSPLSCRDLCLLVSTFTFLCRRVESPAYSVGASTGLLDEAFEASLAGETSTSRATVRVEEALPPNTLGIPCNSPRSIRSTSRLKGEILHHLRHSSMSGCRGNRRLASRASTEIHMPGASELSLKTLASTSDGGPEDAPEEPTLGSPRLAPPDPGEEMTLTLLEESEELPEAKQSDPTTRAGSLGSTHPTELQLYAEATASELAHMGLNQQYLLSRYGDRPRLQDKRQISPYSP</sequence>
<reference evidence="2 3" key="1">
    <citation type="journal article" date="2014" name="Agronomy (Basel)">
        <title>A Draft Genome Sequence for Ensete ventricosum, the Drought-Tolerant Tree Against Hunger.</title>
        <authorList>
            <person name="Harrison J."/>
            <person name="Moore K.A."/>
            <person name="Paszkiewicz K."/>
            <person name="Jones T."/>
            <person name="Grant M."/>
            <person name="Ambacheew D."/>
            <person name="Muzemil S."/>
            <person name="Studholme D.J."/>
        </authorList>
    </citation>
    <scope>NUCLEOTIDE SEQUENCE [LARGE SCALE GENOMIC DNA]</scope>
</reference>
<dbReference type="AlphaFoldDB" id="A0A427APD3"/>
<dbReference type="Proteomes" id="UP000287651">
    <property type="component" value="Unassembled WGS sequence"/>
</dbReference>
<accession>A0A427APD3</accession>
<protein>
    <submittedName>
        <fullName evidence="2">Uncharacterized protein</fullName>
    </submittedName>
</protein>
<proteinExistence type="predicted"/>
<feature type="region of interest" description="Disordered" evidence="1">
    <location>
        <begin position="158"/>
        <end position="256"/>
    </location>
</feature>
<feature type="compositionally biased region" description="Polar residues" evidence="1">
    <location>
        <begin position="238"/>
        <end position="253"/>
    </location>
</feature>
<dbReference type="EMBL" id="AMZH03001768">
    <property type="protein sequence ID" value="RRT78078.1"/>
    <property type="molecule type" value="Genomic_DNA"/>
</dbReference>
<evidence type="ECO:0000313" key="3">
    <source>
        <dbReference type="Proteomes" id="UP000287651"/>
    </source>
</evidence>
<evidence type="ECO:0000313" key="2">
    <source>
        <dbReference type="EMBL" id="RRT78078.1"/>
    </source>
</evidence>
<feature type="region of interest" description="Disordered" evidence="1">
    <location>
        <begin position="278"/>
        <end position="297"/>
    </location>
</feature>
<gene>
    <name evidence="2" type="ORF">B296_00006192</name>
</gene>
<evidence type="ECO:0000256" key="1">
    <source>
        <dbReference type="SAM" id="MobiDB-lite"/>
    </source>
</evidence>
<comment type="caution">
    <text evidence="2">The sequence shown here is derived from an EMBL/GenBank/DDBJ whole genome shotgun (WGS) entry which is preliminary data.</text>
</comment>
<feature type="compositionally biased region" description="Basic and acidic residues" evidence="1">
    <location>
        <begin position="280"/>
        <end position="291"/>
    </location>
</feature>
<organism evidence="2 3">
    <name type="scientific">Ensete ventricosum</name>
    <name type="common">Abyssinian banana</name>
    <name type="synonym">Musa ensete</name>
    <dbReference type="NCBI Taxonomy" id="4639"/>
    <lineage>
        <taxon>Eukaryota</taxon>
        <taxon>Viridiplantae</taxon>
        <taxon>Streptophyta</taxon>
        <taxon>Embryophyta</taxon>
        <taxon>Tracheophyta</taxon>
        <taxon>Spermatophyta</taxon>
        <taxon>Magnoliopsida</taxon>
        <taxon>Liliopsida</taxon>
        <taxon>Zingiberales</taxon>
        <taxon>Musaceae</taxon>
        <taxon>Ensete</taxon>
    </lineage>
</organism>